<evidence type="ECO:0000259" key="17">
    <source>
        <dbReference type="Pfam" id="PF17810"/>
    </source>
</evidence>
<evidence type="ECO:0000256" key="11">
    <source>
        <dbReference type="ARBA" id="ARBA00023115"/>
    </source>
</evidence>
<dbReference type="PIRSF" id="PIRSF001336">
    <property type="entry name" value="Arg_decrbxlase"/>
    <property type="match status" value="1"/>
</dbReference>
<sequence>MKRWSIKDSAKIYNLPNWGDDFFSINKKGNMCVHPSPNSKYSIDLRALVDDLIKRNIKPPILLRFMDVLQGRIAAINRAFKNAIAEYEYPAAYQTFFPIKVNQQRQVVEAIAQFGKKHNMGLEVGSKPELVAAISFATGENIPLICNGYKDNDFIEMVLYATRIGYDVTIVVEKLFELERIIALSKQSGIVPKLGIRVKLSSKGIGKWSTSGGDEAKFGLKISELLAAVDILKQHGMLDTVKLLHFHIGSQITKIDKIKNALIEGTRIYVEMRKMGVGLEYLDIGGGMGVDYDGSKSSDFSSANYTIDEYANDVVYQVKNICDEAGVKCPNIISESGRATVAHYSVLVTNILNTNTQNALPDFEEALAKTENLSPTVKKLVDIYQSLDRHSLRVDYHDTIQLIQEAGSLFNLGYLNLHDRALAEWLCSKIFIKISGIVDRLKNVPDEFQEFQLSLRQTYFANFSLFQSLPDSWAIDQLFPIVPIQRLSQKPEVMASIADITCDSDGEITSFVGENGRAEFLPIHKIEAGEDYYIGFFLIGAYQEILGDLHNLFGDTNAVHVTFNRKTNYKIDTVISGDATWESLKYVQYKGPEILKHVRDTLEKGVASRKISFEETSHFLELLDKALVSYTYLGSI</sequence>
<keyword evidence="20" id="KW-1185">Reference proteome</keyword>
<evidence type="ECO:0000313" key="20">
    <source>
        <dbReference type="Proteomes" id="UP000182264"/>
    </source>
</evidence>
<evidence type="ECO:0000256" key="8">
    <source>
        <dbReference type="ARBA" id="ARBA00022842"/>
    </source>
</evidence>
<organism evidence="19 20">
    <name type="scientific">Syntrophotalea acetylenica</name>
    <name type="common">Pelobacter acetylenicus</name>
    <dbReference type="NCBI Taxonomy" id="29542"/>
    <lineage>
        <taxon>Bacteria</taxon>
        <taxon>Pseudomonadati</taxon>
        <taxon>Thermodesulfobacteriota</taxon>
        <taxon>Desulfuromonadia</taxon>
        <taxon>Desulfuromonadales</taxon>
        <taxon>Syntrophotaleaceae</taxon>
        <taxon>Syntrophotalea</taxon>
    </lineage>
</organism>
<dbReference type="Gene3D" id="1.10.287.3440">
    <property type="match status" value="1"/>
</dbReference>
<dbReference type="InterPro" id="IPR022644">
    <property type="entry name" value="De-COase2_N"/>
</dbReference>
<feature type="modified residue" description="N6-(pyridoxal phosphate)lysine" evidence="14">
    <location>
        <position position="100"/>
    </location>
</feature>
<comment type="function">
    <text evidence="3">Catalyzes the biosynthesis of agmatine from arginine.</text>
</comment>
<dbReference type="Gene3D" id="2.40.37.10">
    <property type="entry name" value="Lyase, Ornithine Decarboxylase, Chain A, domain 1"/>
    <property type="match status" value="1"/>
</dbReference>
<keyword evidence="12" id="KW-0456">Lyase</keyword>
<dbReference type="Pfam" id="PF02784">
    <property type="entry name" value="Orn_Arg_deC_N"/>
    <property type="match status" value="1"/>
</dbReference>
<evidence type="ECO:0000256" key="5">
    <source>
        <dbReference type="ARBA" id="ARBA00012426"/>
    </source>
</evidence>
<dbReference type="AlphaFoldDB" id="A0A1L3GHM7"/>
<dbReference type="InterPro" id="IPR029066">
    <property type="entry name" value="PLP-binding_barrel"/>
</dbReference>
<evidence type="ECO:0000256" key="3">
    <source>
        <dbReference type="ARBA" id="ARBA00002257"/>
    </source>
</evidence>
<dbReference type="GO" id="GO:0033388">
    <property type="term" value="P:putrescine biosynthetic process from arginine"/>
    <property type="evidence" value="ECO:0007669"/>
    <property type="project" value="TreeGrafter"/>
</dbReference>
<feature type="active site" description="Proton donor" evidence="15">
    <location>
        <position position="502"/>
    </location>
</feature>
<dbReference type="PROSITE" id="PS00878">
    <property type="entry name" value="ODR_DC_2_1"/>
    <property type="match status" value="1"/>
</dbReference>
<dbReference type="EC" id="4.1.1.19" evidence="5 13"/>
<dbReference type="InterPro" id="IPR040634">
    <property type="entry name" value="Arg_decarb_HB"/>
</dbReference>
<evidence type="ECO:0000256" key="14">
    <source>
        <dbReference type="PIRSR" id="PIRSR001336-50"/>
    </source>
</evidence>
<dbReference type="Proteomes" id="UP000182264">
    <property type="component" value="Chromosome"/>
</dbReference>
<dbReference type="GO" id="GO:0008295">
    <property type="term" value="P:spermidine biosynthetic process"/>
    <property type="evidence" value="ECO:0007669"/>
    <property type="project" value="UniProtKB-UniRule"/>
</dbReference>
<proteinExistence type="inferred from homology"/>
<dbReference type="CDD" id="cd06830">
    <property type="entry name" value="PLPDE_III_ADC"/>
    <property type="match status" value="1"/>
</dbReference>
<gene>
    <name evidence="19" type="ORF">A7E75_10805</name>
</gene>
<comment type="similarity">
    <text evidence="4">Belongs to the Orn/Lys/Arg decarboxylase class-II family. SpeA subfamily.</text>
</comment>
<comment type="cofactor">
    <cofactor evidence="1 14">
        <name>pyridoxal 5'-phosphate</name>
        <dbReference type="ChEBI" id="CHEBI:597326"/>
    </cofactor>
</comment>
<dbReference type="InterPro" id="IPR022653">
    <property type="entry name" value="De-COase2_pyr-phos_BS"/>
</dbReference>
<evidence type="ECO:0000313" key="19">
    <source>
        <dbReference type="EMBL" id="APG25452.1"/>
    </source>
</evidence>
<dbReference type="PROSITE" id="PS00879">
    <property type="entry name" value="ODR_DC_2_2"/>
    <property type="match status" value="1"/>
</dbReference>
<evidence type="ECO:0000256" key="15">
    <source>
        <dbReference type="PIRSR" id="PIRSR600183-50"/>
    </source>
</evidence>
<dbReference type="PRINTS" id="PR01179">
    <property type="entry name" value="ODADCRBXLASE"/>
</dbReference>
<feature type="domain" description="Orn/DAP/Arg decarboxylase 2 N-terminal" evidence="16">
    <location>
        <begin position="75"/>
        <end position="342"/>
    </location>
</feature>
<protein>
    <recommendedName>
        <fullName evidence="5 13">Arginine decarboxylase</fullName>
        <ecNumber evidence="5 13">4.1.1.19</ecNumber>
    </recommendedName>
</protein>
<dbReference type="InterPro" id="IPR009006">
    <property type="entry name" value="Ala_racemase/Decarboxylase_C"/>
</dbReference>
<keyword evidence="6" id="KW-0479">Metal-binding</keyword>
<dbReference type="PRINTS" id="PR01180">
    <property type="entry name" value="ARGDCRBXLASE"/>
</dbReference>
<dbReference type="EMBL" id="CP015518">
    <property type="protein sequence ID" value="APG25452.1"/>
    <property type="molecule type" value="Genomic_DNA"/>
</dbReference>
<dbReference type="InterPro" id="IPR041128">
    <property type="entry name" value="Arg_decarbox_C"/>
</dbReference>
<evidence type="ECO:0000256" key="9">
    <source>
        <dbReference type="ARBA" id="ARBA00022898"/>
    </source>
</evidence>
<keyword evidence="11" id="KW-0620">Polyamine biosynthesis</keyword>
<dbReference type="Gene3D" id="1.20.58.930">
    <property type="match status" value="1"/>
</dbReference>
<evidence type="ECO:0000256" key="2">
    <source>
        <dbReference type="ARBA" id="ARBA00001946"/>
    </source>
</evidence>
<evidence type="ECO:0000259" key="16">
    <source>
        <dbReference type="Pfam" id="PF02784"/>
    </source>
</evidence>
<evidence type="ECO:0000256" key="1">
    <source>
        <dbReference type="ARBA" id="ARBA00001933"/>
    </source>
</evidence>
<feature type="domain" description="Arginine decarboxylase C-terminal helical" evidence="18">
    <location>
        <begin position="584"/>
        <end position="633"/>
    </location>
</feature>
<keyword evidence="9 14" id="KW-0663">Pyridoxal phosphate</keyword>
<dbReference type="InterPro" id="IPR000183">
    <property type="entry name" value="Orn/DAP/Arg_de-COase"/>
</dbReference>
<keyword evidence="7" id="KW-0210">Decarboxylase</keyword>
<dbReference type="SUPFAM" id="SSF51419">
    <property type="entry name" value="PLP-binding barrel"/>
    <property type="match status" value="1"/>
</dbReference>
<evidence type="ECO:0000256" key="4">
    <source>
        <dbReference type="ARBA" id="ARBA00008357"/>
    </source>
</evidence>
<dbReference type="Gene3D" id="3.20.20.10">
    <property type="entry name" value="Alanine racemase"/>
    <property type="match status" value="1"/>
</dbReference>
<evidence type="ECO:0000256" key="12">
    <source>
        <dbReference type="ARBA" id="ARBA00023239"/>
    </source>
</evidence>
<dbReference type="Pfam" id="PF17944">
    <property type="entry name" value="Arg_decarbox_C"/>
    <property type="match status" value="1"/>
</dbReference>
<evidence type="ECO:0000256" key="6">
    <source>
        <dbReference type="ARBA" id="ARBA00022723"/>
    </source>
</evidence>
<evidence type="ECO:0000256" key="13">
    <source>
        <dbReference type="NCBIfam" id="TIGR01273"/>
    </source>
</evidence>
<evidence type="ECO:0000256" key="7">
    <source>
        <dbReference type="ARBA" id="ARBA00022793"/>
    </source>
</evidence>
<accession>A0A1L3GHM7</accession>
<dbReference type="SUPFAM" id="SSF50621">
    <property type="entry name" value="Alanine racemase C-terminal domain-like"/>
    <property type="match status" value="1"/>
</dbReference>
<dbReference type="NCBIfam" id="NF003763">
    <property type="entry name" value="PRK05354.1"/>
    <property type="match status" value="1"/>
</dbReference>
<dbReference type="GO" id="GO:0006527">
    <property type="term" value="P:L-arginine catabolic process"/>
    <property type="evidence" value="ECO:0007669"/>
    <property type="project" value="InterPro"/>
</dbReference>
<feature type="domain" description="Arginine decarboxylase helical bundle" evidence="17">
    <location>
        <begin position="372"/>
        <end position="450"/>
    </location>
</feature>
<keyword evidence="10" id="KW-0745">Spermidine biosynthesis</keyword>
<dbReference type="RefSeq" id="WP_072287293.1">
    <property type="nucleotide sequence ID" value="NZ_CP015518.1"/>
</dbReference>
<dbReference type="GO" id="GO:0046872">
    <property type="term" value="F:metal ion binding"/>
    <property type="evidence" value="ECO:0007669"/>
    <property type="project" value="UniProtKB-KW"/>
</dbReference>
<keyword evidence="8" id="KW-0460">Magnesium</keyword>
<reference evidence="19 20" key="1">
    <citation type="journal article" date="2017" name="Genome Announc.">
        <title>Complete Genome Sequences of Two Acetylene-Fermenting Pelobacter acetylenicus Strains.</title>
        <authorList>
            <person name="Sutton J.M."/>
            <person name="Baesman S.M."/>
            <person name="Fierst J.L."/>
            <person name="Poret-Peterson A.T."/>
            <person name="Oremland R.S."/>
            <person name="Dunlap D.S."/>
            <person name="Akob D.M."/>
        </authorList>
    </citation>
    <scope>NUCLEOTIDE SEQUENCE [LARGE SCALE GENOMIC DNA]</scope>
    <source>
        <strain evidence="19 20">DSM 3247</strain>
    </source>
</reference>
<dbReference type="InterPro" id="IPR002985">
    <property type="entry name" value="Arg_decrbxlase"/>
</dbReference>
<dbReference type="NCBIfam" id="TIGR01273">
    <property type="entry name" value="speA"/>
    <property type="match status" value="1"/>
</dbReference>
<dbReference type="PANTHER" id="PTHR43295">
    <property type="entry name" value="ARGININE DECARBOXYLASE"/>
    <property type="match status" value="1"/>
</dbReference>
<dbReference type="Pfam" id="PF17810">
    <property type="entry name" value="Arg_decarb_HB"/>
    <property type="match status" value="1"/>
</dbReference>
<dbReference type="GO" id="GO:0008792">
    <property type="term" value="F:arginine decarboxylase activity"/>
    <property type="evidence" value="ECO:0007669"/>
    <property type="project" value="UniProtKB-UniRule"/>
</dbReference>
<dbReference type="PANTHER" id="PTHR43295:SF9">
    <property type="entry name" value="BIOSYNTHETIC ARGININE DECARBOXYLASE"/>
    <property type="match status" value="1"/>
</dbReference>
<dbReference type="InterPro" id="IPR022657">
    <property type="entry name" value="De-COase2_CS"/>
</dbReference>
<evidence type="ECO:0000256" key="10">
    <source>
        <dbReference type="ARBA" id="ARBA00023066"/>
    </source>
</evidence>
<evidence type="ECO:0000259" key="18">
    <source>
        <dbReference type="Pfam" id="PF17944"/>
    </source>
</evidence>
<name>A0A1L3GHM7_SYNAC</name>
<comment type="cofactor">
    <cofactor evidence="2">
        <name>Mg(2+)</name>
        <dbReference type="ChEBI" id="CHEBI:18420"/>
    </cofactor>
</comment>